<feature type="chain" id="PRO_5017337938" description="Lipoprotein" evidence="1">
    <location>
        <begin position="21"/>
        <end position="85"/>
    </location>
</feature>
<dbReference type="KEGG" id="pcav:D3880_15835"/>
<organism evidence="2 3">
    <name type="scientific">Pseudomonas cavernae</name>
    <dbReference type="NCBI Taxonomy" id="2320867"/>
    <lineage>
        <taxon>Bacteria</taxon>
        <taxon>Pseudomonadati</taxon>
        <taxon>Pseudomonadota</taxon>
        <taxon>Gammaproteobacteria</taxon>
        <taxon>Pseudomonadales</taxon>
        <taxon>Pseudomonadaceae</taxon>
        <taxon>Pseudomonas</taxon>
    </lineage>
</organism>
<dbReference type="OrthoDB" id="7041762at2"/>
<gene>
    <name evidence="2" type="ORF">D3880_15835</name>
</gene>
<name>A0A385Z4R0_9PSED</name>
<dbReference type="RefSeq" id="WP_119894389.1">
    <property type="nucleotide sequence ID" value="NZ_CP032419.1"/>
</dbReference>
<dbReference type="Proteomes" id="UP000265560">
    <property type="component" value="Chromosome"/>
</dbReference>
<proteinExistence type="predicted"/>
<protein>
    <recommendedName>
        <fullName evidence="4">Lipoprotein</fullName>
    </recommendedName>
</protein>
<dbReference type="AlphaFoldDB" id="A0A385Z4R0"/>
<keyword evidence="3" id="KW-1185">Reference proteome</keyword>
<evidence type="ECO:0000313" key="3">
    <source>
        <dbReference type="Proteomes" id="UP000265560"/>
    </source>
</evidence>
<evidence type="ECO:0000256" key="1">
    <source>
        <dbReference type="SAM" id="SignalP"/>
    </source>
</evidence>
<evidence type="ECO:0008006" key="4">
    <source>
        <dbReference type="Google" id="ProtNLM"/>
    </source>
</evidence>
<evidence type="ECO:0000313" key="2">
    <source>
        <dbReference type="EMBL" id="AYC33734.1"/>
    </source>
</evidence>
<feature type="signal peptide" evidence="1">
    <location>
        <begin position="1"/>
        <end position="20"/>
    </location>
</feature>
<sequence>MQRSFTLFLAALILMLSGCAAQPSPSERPYTEAQVKQFALEMLSRSSLSYEDYDKLRRALMNPAHRMSNSIKDIDAQQKQIGGRG</sequence>
<dbReference type="PROSITE" id="PS51257">
    <property type="entry name" value="PROKAR_LIPOPROTEIN"/>
    <property type="match status" value="1"/>
</dbReference>
<reference evidence="3" key="1">
    <citation type="submission" date="2018-09" db="EMBL/GenBank/DDBJ databases">
        <authorList>
            <person name="Zhu H."/>
        </authorList>
    </citation>
    <scope>NUCLEOTIDE SEQUENCE [LARGE SCALE GENOMIC DNA]</scope>
    <source>
        <strain evidence="3">K2W31S-8</strain>
    </source>
</reference>
<keyword evidence="1" id="KW-0732">Signal</keyword>
<dbReference type="EMBL" id="CP032419">
    <property type="protein sequence ID" value="AYC33734.1"/>
    <property type="molecule type" value="Genomic_DNA"/>
</dbReference>
<accession>A0A385Z4R0</accession>